<proteinExistence type="predicted"/>
<keyword evidence="3" id="KW-1185">Reference proteome</keyword>
<dbReference type="EMBL" id="JASEJX010000021">
    <property type="protein sequence ID" value="KAK4512962.1"/>
    <property type="molecule type" value="Genomic_DNA"/>
</dbReference>
<dbReference type="GeneID" id="89947375"/>
<protein>
    <recommendedName>
        <fullName evidence="1">Reverse transcriptase zinc-binding domain-containing protein</fullName>
    </recommendedName>
</protein>
<evidence type="ECO:0000259" key="1">
    <source>
        <dbReference type="Pfam" id="PF13966"/>
    </source>
</evidence>
<gene>
    <name evidence="2" type="ORF">ATC70_003673</name>
</gene>
<dbReference type="RefSeq" id="XP_064679628.1">
    <property type="nucleotide sequence ID" value="XM_064823028.1"/>
</dbReference>
<dbReference type="InterPro" id="IPR026960">
    <property type="entry name" value="RVT-Znf"/>
</dbReference>
<feature type="domain" description="Reverse transcriptase zinc-binding" evidence="1">
    <location>
        <begin position="223"/>
        <end position="288"/>
    </location>
</feature>
<sequence>MAQQKVLQFRYLNALLTENSNNIPGLTYRLLVDYLKMSHDSPSHIIPILFQTARYKNQLRGFHPYYMMFEAIDTCMKHSPPSLAWPVKPNVMTLLSLPVLEILDFDNEEVAMGYTSRDSIRESKVHDFFHINQETSTLQIKPRSESRRPNIRSQIERGLLCGNIKLKAFVDTRNIEGNLDLQPFVAMLNYQDRPMLRMANKDLRSIMLDIHNLDVGRKFNHTISKVRWKHLYHQNMHHSVRNVWYRMIHKQCPSKSALFVRRLRNVEDDKCTLCNDTEDAKHLMVSCPPPHKNDIWSNIFEQFLGYPKVANPQQVYQSIVNLNLKQYFIYNLDIKITIFDLFAATIRMVWRFHLLHTFEGMPFDTNYVTTKICAEVMRLSDLKH</sequence>
<name>A0AAN7HZ24_9FUNG</name>
<dbReference type="Proteomes" id="UP001304243">
    <property type="component" value="Unassembled WGS sequence"/>
</dbReference>
<evidence type="ECO:0000313" key="3">
    <source>
        <dbReference type="Proteomes" id="UP001304243"/>
    </source>
</evidence>
<accession>A0AAN7HZ24</accession>
<evidence type="ECO:0000313" key="2">
    <source>
        <dbReference type="EMBL" id="KAK4512962.1"/>
    </source>
</evidence>
<dbReference type="Pfam" id="PF13966">
    <property type="entry name" value="zf-RVT"/>
    <property type="match status" value="1"/>
</dbReference>
<comment type="caution">
    <text evidence="2">The sequence shown here is derived from an EMBL/GenBank/DDBJ whole genome shotgun (WGS) entry which is preliminary data.</text>
</comment>
<reference evidence="2 3" key="1">
    <citation type="submission" date="2022-11" db="EMBL/GenBank/DDBJ databases">
        <title>Mucor velutinosus strain NIH1002 WGS.</title>
        <authorList>
            <person name="Subramanian P."/>
            <person name="Mullikin J.C."/>
            <person name="Segre J.A."/>
            <person name="Zelazny A.M."/>
        </authorList>
    </citation>
    <scope>NUCLEOTIDE SEQUENCE [LARGE SCALE GENOMIC DNA]</scope>
    <source>
        <strain evidence="2 3">NIH1002</strain>
    </source>
</reference>
<dbReference type="AlphaFoldDB" id="A0AAN7HZ24"/>
<organism evidence="2 3">
    <name type="scientific">Mucor velutinosus</name>
    <dbReference type="NCBI Taxonomy" id="708070"/>
    <lineage>
        <taxon>Eukaryota</taxon>
        <taxon>Fungi</taxon>
        <taxon>Fungi incertae sedis</taxon>
        <taxon>Mucoromycota</taxon>
        <taxon>Mucoromycotina</taxon>
        <taxon>Mucoromycetes</taxon>
        <taxon>Mucorales</taxon>
        <taxon>Mucorineae</taxon>
        <taxon>Mucoraceae</taxon>
        <taxon>Mucor</taxon>
    </lineage>
</organism>